<feature type="transmembrane region" description="Helical" evidence="1">
    <location>
        <begin position="230"/>
        <end position="253"/>
    </location>
</feature>
<dbReference type="EMBL" id="LCYI01000017">
    <property type="protein sequence ID" value="KLA31129.1"/>
    <property type="molecule type" value="Genomic_DNA"/>
</dbReference>
<gene>
    <name evidence="2" type="ORF">B4077_3397</name>
</gene>
<sequence length="346" mass="40214">MYIKRIKKFTIEDGVLSAYVIIFSLMISLTTTYLIKINDIDKITNNFYSKNSVAFHIKDDNRPLNMQNLLDHIDERDFMLFKENVLELPYINGIYKSGDIATPPLVSGRFFQVDDFFKNKNIAVVGKDNNDIILKNDKKYIQLNNTSFEIIGVMGESFSTKLDKMIYLNLDAALKLENKSYGSYVLDGNKGMTSTFDRLEQDMKSSISIVKANKETVGSSRVFEKNRGDYGMFVLFILIILSMSIIICSYWFYKKRISISIQHVIGHRMFNIYMNLFKKHVLLLISCYFFSIFMFIIFNLGNIDAHLEKYMYSCGLGILFLCVYHFILCILAMFIYSSKIRLKVLK</sequence>
<feature type="transmembrane region" description="Helical" evidence="1">
    <location>
        <begin position="281"/>
        <end position="298"/>
    </location>
</feature>
<accession>A0A0G8F416</accession>
<dbReference type="RefSeq" id="WP_046954472.1">
    <property type="nucleotide sequence ID" value="NZ_LCYI01000017.1"/>
</dbReference>
<reference evidence="2 3" key="1">
    <citation type="submission" date="2015-04" db="EMBL/GenBank/DDBJ databases">
        <title>Draft Genome Sequences of Eight Spore-Forming Food Isolates of Bacillus cereus Genome sequencing.</title>
        <authorList>
            <person name="Krawcyk A.O."/>
            <person name="de Jong A."/>
            <person name="Eijlander R.T."/>
            <person name="Berendsen E.M."/>
            <person name="Holsappel S."/>
            <person name="Wells-Bennik M."/>
            <person name="Kuipers O.P."/>
        </authorList>
    </citation>
    <scope>NUCLEOTIDE SEQUENCE [LARGE SCALE GENOMIC DNA]</scope>
    <source>
        <strain evidence="2 3">B4077</strain>
    </source>
</reference>
<protein>
    <recommendedName>
        <fullName evidence="4">ABC transporter permease</fullName>
    </recommendedName>
</protein>
<proteinExistence type="predicted"/>
<keyword evidence="1" id="KW-0472">Membrane</keyword>
<keyword evidence="1" id="KW-0812">Transmembrane</keyword>
<dbReference type="AlphaFoldDB" id="A0A0G8F416"/>
<dbReference type="Proteomes" id="UP000035214">
    <property type="component" value="Unassembled WGS sequence"/>
</dbReference>
<feature type="transmembrane region" description="Helical" evidence="1">
    <location>
        <begin position="14"/>
        <end position="35"/>
    </location>
</feature>
<feature type="transmembrane region" description="Helical" evidence="1">
    <location>
        <begin position="310"/>
        <end position="336"/>
    </location>
</feature>
<organism evidence="2 3">
    <name type="scientific">Bacillus cereus</name>
    <dbReference type="NCBI Taxonomy" id="1396"/>
    <lineage>
        <taxon>Bacteria</taxon>
        <taxon>Bacillati</taxon>
        <taxon>Bacillota</taxon>
        <taxon>Bacilli</taxon>
        <taxon>Bacillales</taxon>
        <taxon>Bacillaceae</taxon>
        <taxon>Bacillus</taxon>
        <taxon>Bacillus cereus group</taxon>
    </lineage>
</organism>
<evidence type="ECO:0008006" key="4">
    <source>
        <dbReference type="Google" id="ProtNLM"/>
    </source>
</evidence>
<keyword evidence="1" id="KW-1133">Transmembrane helix</keyword>
<evidence type="ECO:0000256" key="1">
    <source>
        <dbReference type="SAM" id="Phobius"/>
    </source>
</evidence>
<dbReference type="PATRIC" id="fig|1396.428.peg.2777"/>
<evidence type="ECO:0000313" key="2">
    <source>
        <dbReference type="EMBL" id="KLA31129.1"/>
    </source>
</evidence>
<evidence type="ECO:0000313" key="3">
    <source>
        <dbReference type="Proteomes" id="UP000035214"/>
    </source>
</evidence>
<comment type="caution">
    <text evidence="2">The sequence shown here is derived from an EMBL/GenBank/DDBJ whole genome shotgun (WGS) entry which is preliminary data.</text>
</comment>
<name>A0A0G8F416_BACCE</name>